<accession>A0A3D3R6F3</accession>
<dbReference type="Pfam" id="PF14269">
    <property type="entry name" value="Arylsulfotran_2"/>
    <property type="match status" value="1"/>
</dbReference>
<comment type="caution">
    <text evidence="2">The sequence shown here is derived from an EMBL/GenBank/DDBJ whole genome shotgun (WGS) entry which is preliminary data.</text>
</comment>
<feature type="transmembrane region" description="Helical" evidence="1">
    <location>
        <begin position="53"/>
        <end position="72"/>
    </location>
</feature>
<reference evidence="2 3" key="1">
    <citation type="journal article" date="2018" name="Nat. Biotechnol.">
        <title>A standardized bacterial taxonomy based on genome phylogeny substantially revises the tree of life.</title>
        <authorList>
            <person name="Parks D.H."/>
            <person name="Chuvochina M."/>
            <person name="Waite D.W."/>
            <person name="Rinke C."/>
            <person name="Skarshewski A."/>
            <person name="Chaumeil P.A."/>
            <person name="Hugenholtz P."/>
        </authorList>
    </citation>
    <scope>NUCLEOTIDE SEQUENCE [LARGE SCALE GENOMIC DNA]</scope>
    <source>
        <strain evidence="2">UBA9375</strain>
    </source>
</reference>
<protein>
    <recommendedName>
        <fullName evidence="4">Arylsulfotransferase (ASST)</fullName>
    </recommendedName>
</protein>
<dbReference type="AlphaFoldDB" id="A0A3D3R6F3"/>
<evidence type="ECO:0000313" key="3">
    <source>
        <dbReference type="Proteomes" id="UP000263642"/>
    </source>
</evidence>
<gene>
    <name evidence="2" type="ORF">DIT97_15695</name>
</gene>
<keyword evidence="1" id="KW-0812">Transmembrane</keyword>
<dbReference type="EMBL" id="DQAY01000093">
    <property type="protein sequence ID" value="HCO24403.1"/>
    <property type="molecule type" value="Genomic_DNA"/>
</dbReference>
<dbReference type="InterPro" id="IPR039535">
    <property type="entry name" value="ASST-like"/>
</dbReference>
<name>A0A3D3R6F3_9PLAN</name>
<dbReference type="Proteomes" id="UP000263642">
    <property type="component" value="Unassembled WGS sequence"/>
</dbReference>
<evidence type="ECO:0000313" key="2">
    <source>
        <dbReference type="EMBL" id="HCO24403.1"/>
    </source>
</evidence>
<evidence type="ECO:0008006" key="4">
    <source>
        <dbReference type="Google" id="ProtNLM"/>
    </source>
</evidence>
<keyword evidence="1" id="KW-1133">Transmembrane helix</keyword>
<proteinExistence type="predicted"/>
<evidence type="ECO:0000256" key="1">
    <source>
        <dbReference type="SAM" id="Phobius"/>
    </source>
</evidence>
<keyword evidence="1" id="KW-0472">Membrane</keyword>
<organism evidence="2 3">
    <name type="scientific">Gimesia maris</name>
    <dbReference type="NCBI Taxonomy" id="122"/>
    <lineage>
        <taxon>Bacteria</taxon>
        <taxon>Pseudomonadati</taxon>
        <taxon>Planctomycetota</taxon>
        <taxon>Planctomycetia</taxon>
        <taxon>Planctomycetales</taxon>
        <taxon>Planctomycetaceae</taxon>
        <taxon>Gimesia</taxon>
    </lineage>
</organism>
<sequence>MPNDSKLLKSRNGDALAPNRMNLLFLQTPDNSMTSWLRWPSIMKFNRDQAIKVLRRFLVLFFCLWGLVWLSIRAVEKQPNDRNIVDKCLLAAASVPETVKLWFSVKSTGLEHQEFVMNTEPGLARLGELSDIQHLNNHLYLLYYRYEGTDTGSVYLQNIKTGEVAHTWHVPLRKIFADIQGLKQEVKADFEAQEISVSLHKRLPNNLAAIRILSPIIGDDMSLIFHWGVLGYMYKLDKKSDLLWKSEELVHHSIELDDDGNIWTCSVDLRHSLAKNLRFREDAVLCLDAEGKRLHFYSLSDMFSNNGLLQTLLEATPATTMPDGPYRDPYHLNNVLPVKSDGKFWKKGDLFLSLRDKSAIVQFRPQDGSIVWYQQGPWLAQHDINIVNESTISVFNNNVSFTSWDWSDIQGGSSNIAFFNFSDKTTEYFGNGLFVSTTEGRQTQTVDDWILVEETNKGRYLFIDSLGNVRCQFYIPYHNEPSHAMSPNWARLYLKSGSEFLLQE</sequence>